<comment type="caution">
    <text evidence="1">The sequence shown here is derived from an EMBL/GenBank/DDBJ whole genome shotgun (WGS) entry which is preliminary data.</text>
</comment>
<keyword evidence="2" id="KW-1185">Reference proteome</keyword>
<gene>
    <name evidence="1" type="ORF">FGO68_gene11209</name>
</gene>
<protein>
    <submittedName>
        <fullName evidence="1">Uncharacterized protein</fullName>
    </submittedName>
</protein>
<reference evidence="1" key="1">
    <citation type="submission" date="2019-06" db="EMBL/GenBank/DDBJ databases">
        <authorList>
            <person name="Zheng W."/>
        </authorList>
    </citation>
    <scope>NUCLEOTIDE SEQUENCE</scope>
    <source>
        <strain evidence="1">QDHG01</strain>
    </source>
</reference>
<dbReference type="EMBL" id="RRYP01009181">
    <property type="protein sequence ID" value="TNV79242.1"/>
    <property type="molecule type" value="Genomic_DNA"/>
</dbReference>
<organism evidence="1 2">
    <name type="scientific">Halteria grandinella</name>
    <dbReference type="NCBI Taxonomy" id="5974"/>
    <lineage>
        <taxon>Eukaryota</taxon>
        <taxon>Sar</taxon>
        <taxon>Alveolata</taxon>
        <taxon>Ciliophora</taxon>
        <taxon>Intramacronucleata</taxon>
        <taxon>Spirotrichea</taxon>
        <taxon>Stichotrichia</taxon>
        <taxon>Sporadotrichida</taxon>
        <taxon>Halteriidae</taxon>
        <taxon>Halteria</taxon>
    </lineage>
</organism>
<evidence type="ECO:0000313" key="2">
    <source>
        <dbReference type="Proteomes" id="UP000785679"/>
    </source>
</evidence>
<proteinExistence type="predicted"/>
<sequence length="86" mass="9570">MEFWSSSPTIIFINYKLKIQSTFIILIAKATSGPANYIINNSQAIRLGLATIFCKICCNLDFKASKKSIQSEALVSISSSYQKILM</sequence>
<dbReference type="Proteomes" id="UP000785679">
    <property type="component" value="Unassembled WGS sequence"/>
</dbReference>
<name>A0A8J8NPP5_HALGN</name>
<dbReference type="AlphaFoldDB" id="A0A8J8NPP5"/>
<accession>A0A8J8NPP5</accession>
<evidence type="ECO:0000313" key="1">
    <source>
        <dbReference type="EMBL" id="TNV79242.1"/>
    </source>
</evidence>